<name>A0ABV1G1W2_9BACT</name>
<dbReference type="EMBL" id="JBBNGE010000077">
    <property type="protein sequence ID" value="MEQ2509397.1"/>
    <property type="molecule type" value="Genomic_DNA"/>
</dbReference>
<feature type="domain" description="TIR" evidence="2">
    <location>
        <begin position="3"/>
        <end position="123"/>
    </location>
</feature>
<dbReference type="PANTHER" id="PTHR10039:SF17">
    <property type="entry name" value="FUNGAL STAND N-TERMINAL GOODBYE DOMAIN-CONTAINING PROTEIN-RELATED"/>
    <property type="match status" value="1"/>
</dbReference>
<dbReference type="InterPro" id="IPR058056">
    <property type="entry name" value="WH_TANC1/2"/>
</dbReference>
<gene>
    <name evidence="5" type="ORF">AAAT87_14215</name>
</gene>
<dbReference type="Pfam" id="PF25521">
    <property type="entry name" value="WHD_TANC1"/>
    <property type="match status" value="1"/>
</dbReference>
<reference evidence="5 6" key="1">
    <citation type="submission" date="2024-04" db="EMBL/GenBank/DDBJ databases">
        <title>Human intestinal bacterial collection.</title>
        <authorList>
            <person name="Pauvert C."/>
            <person name="Hitch T.C.A."/>
            <person name="Clavel T."/>
        </authorList>
    </citation>
    <scope>NUCLEOTIDE SEQUENCE [LARGE SCALE GENOMIC DNA]</scope>
    <source>
        <strain evidence="5 6">CLA-AA-H174</strain>
    </source>
</reference>
<accession>A0ABV1G1W2</accession>
<evidence type="ECO:0000259" key="3">
    <source>
        <dbReference type="Pfam" id="PF24883"/>
    </source>
</evidence>
<evidence type="ECO:0000259" key="2">
    <source>
        <dbReference type="Pfam" id="PF13676"/>
    </source>
</evidence>
<dbReference type="Pfam" id="PF24883">
    <property type="entry name" value="NPHP3_N"/>
    <property type="match status" value="1"/>
</dbReference>
<dbReference type="InterPro" id="IPR000157">
    <property type="entry name" value="TIR_dom"/>
</dbReference>
<evidence type="ECO:0000259" key="4">
    <source>
        <dbReference type="Pfam" id="PF25521"/>
    </source>
</evidence>
<dbReference type="InterPro" id="IPR035897">
    <property type="entry name" value="Toll_tir_struct_dom_sf"/>
</dbReference>
<keyword evidence="1" id="KW-0677">Repeat</keyword>
<sequence>MRIFLSYGHDSNAPLIEKIYEYLTNGCDGSPKHDVWIDKSEIKEGEDWRCRISEGIRQSDVVLAGLSKYSTRNPGVCRDEISISVGVMGGNIKTILLEPTDIVAVPAMLSHIQWLDMSDWKRHIDEGFNGKYFQRKFKELARMINTPENEKFNGDINRLREKLIPISPIMRIKSLTQKRMYGRQWLYKKIEEWDKIDEQRIFWIVGGPGFGKSTFAANLQQTFNAKIPAIQFVEWGKPAHSDPCAILRNIAFQLAVRYHDYLHRLLDLPQLDNLTKMNEHELFDVLFCESMGLMIDGGHENIWILIDALDEANDANGNMIALTISRHIDRLPRWMKFILTSRDDIKVRLPLQKFKPQVFDLEHSVEMNNFCDIKEFVTSELSELQLTELQSESIARKSEGVFLYAKLLVEDIKAGIYSVDKLKEMPTGIGSYYYNLFSRIYLNCMNFYDEYVAKVLEILVSSSKVMNKSLVKECACIESDRIFNKILNSFQHIIKCENDELKFFHHSVREWLIDPEKSGNYYISPKDGMNRICNRFVHWLNSDDTTLDSVWQEYHYGFEDCVNNNTTLPNHFSVTHLNTIFNMLCPIGCSAFGTIVQYFKDNIGHMGLFLDRILNQKSNELFVENLFNGMFESVKDLYIKIGIVSPKTRFFEWPETDEIRPNGSNVYEAIRMSAYFCAIVECALIHREQRSNIEEKIIKSVQILAFYNRRLGEILLNIIPSLSDMADFTAHEMEEQIAKIKKSQY</sequence>
<dbReference type="Pfam" id="PF13676">
    <property type="entry name" value="TIR_2"/>
    <property type="match status" value="1"/>
</dbReference>
<evidence type="ECO:0000256" key="1">
    <source>
        <dbReference type="ARBA" id="ARBA00022737"/>
    </source>
</evidence>
<dbReference type="InterPro" id="IPR027417">
    <property type="entry name" value="P-loop_NTPase"/>
</dbReference>
<dbReference type="InterPro" id="IPR056884">
    <property type="entry name" value="NPHP3-like_N"/>
</dbReference>
<protein>
    <submittedName>
        <fullName evidence="5">TIR domain-containing protein</fullName>
    </submittedName>
</protein>
<dbReference type="SUPFAM" id="SSF52200">
    <property type="entry name" value="Toll/Interleukin receptor TIR domain"/>
    <property type="match status" value="1"/>
</dbReference>
<comment type="caution">
    <text evidence="5">The sequence shown here is derived from an EMBL/GenBank/DDBJ whole genome shotgun (WGS) entry which is preliminary data.</text>
</comment>
<feature type="domain" description="Nephrocystin 3-like N-terminal" evidence="3">
    <location>
        <begin position="184"/>
        <end position="342"/>
    </location>
</feature>
<dbReference type="SUPFAM" id="SSF52540">
    <property type="entry name" value="P-loop containing nucleoside triphosphate hydrolases"/>
    <property type="match status" value="1"/>
</dbReference>
<dbReference type="Proteomes" id="UP001465717">
    <property type="component" value="Unassembled WGS sequence"/>
</dbReference>
<organism evidence="5 6">
    <name type="scientific">Segatella sinensis</name>
    <dbReference type="NCBI Taxonomy" id="3085167"/>
    <lineage>
        <taxon>Bacteria</taxon>
        <taxon>Pseudomonadati</taxon>
        <taxon>Bacteroidota</taxon>
        <taxon>Bacteroidia</taxon>
        <taxon>Bacteroidales</taxon>
        <taxon>Prevotellaceae</taxon>
        <taxon>Segatella</taxon>
    </lineage>
</organism>
<dbReference type="Gene3D" id="3.40.50.300">
    <property type="entry name" value="P-loop containing nucleotide triphosphate hydrolases"/>
    <property type="match status" value="1"/>
</dbReference>
<evidence type="ECO:0000313" key="6">
    <source>
        <dbReference type="Proteomes" id="UP001465717"/>
    </source>
</evidence>
<evidence type="ECO:0000313" key="5">
    <source>
        <dbReference type="EMBL" id="MEQ2509397.1"/>
    </source>
</evidence>
<proteinExistence type="predicted"/>
<dbReference type="PANTHER" id="PTHR10039">
    <property type="entry name" value="AMELOGENIN"/>
    <property type="match status" value="1"/>
</dbReference>
<dbReference type="RefSeq" id="WP_349226774.1">
    <property type="nucleotide sequence ID" value="NZ_JBBNFG020000004.1"/>
</dbReference>
<dbReference type="Gene3D" id="3.40.50.10140">
    <property type="entry name" value="Toll/interleukin-1 receptor homology (TIR) domain"/>
    <property type="match status" value="1"/>
</dbReference>
<keyword evidence="6" id="KW-1185">Reference proteome</keyword>
<feature type="domain" description="TANC1/2-like winged helix" evidence="4">
    <location>
        <begin position="452"/>
        <end position="533"/>
    </location>
</feature>